<dbReference type="SMART" id="SM00892">
    <property type="entry name" value="Endonuclease_NS"/>
    <property type="match status" value="1"/>
</dbReference>
<feature type="domain" description="DNA/RNA non-specific endonuclease/pyrophosphatase/phosphodiesterase" evidence="13">
    <location>
        <begin position="41"/>
        <end position="239"/>
    </location>
</feature>
<protein>
    <recommendedName>
        <fullName evidence="10">Endonuclease</fullName>
        <ecNumber evidence="10">3.1.30.-</ecNumber>
    </recommendedName>
</protein>
<evidence type="ECO:0000256" key="9">
    <source>
        <dbReference type="PIRSR" id="PIRSR640255-2"/>
    </source>
</evidence>
<dbReference type="AlphaFoldDB" id="K2J4P9"/>
<evidence type="ECO:0000313" key="14">
    <source>
        <dbReference type="EMBL" id="EKE78006.1"/>
    </source>
</evidence>
<dbReference type="RefSeq" id="WP_008482324.1">
    <property type="nucleotide sequence ID" value="NZ_AMRI01000001.1"/>
</dbReference>
<evidence type="ECO:0000313" key="15">
    <source>
        <dbReference type="Proteomes" id="UP000006755"/>
    </source>
</evidence>
<dbReference type="PATRIC" id="fig|745411.4.peg.205"/>
<dbReference type="InterPro" id="IPR044925">
    <property type="entry name" value="His-Me_finger_sf"/>
</dbReference>
<dbReference type="Gene3D" id="3.40.570.10">
    <property type="entry name" value="Extracellular Endonuclease, subunit A"/>
    <property type="match status" value="1"/>
</dbReference>
<evidence type="ECO:0000259" key="13">
    <source>
        <dbReference type="SMART" id="SM00892"/>
    </source>
</evidence>
<evidence type="ECO:0000256" key="3">
    <source>
        <dbReference type="ARBA" id="ARBA00022722"/>
    </source>
</evidence>
<feature type="signal peptide" evidence="11">
    <location>
        <begin position="1"/>
        <end position="19"/>
    </location>
</feature>
<dbReference type="Pfam" id="PF01223">
    <property type="entry name" value="Endonuclease_NS"/>
    <property type="match status" value="1"/>
</dbReference>
<dbReference type="PANTHER" id="PTHR13966">
    <property type="entry name" value="ENDONUCLEASE RELATED"/>
    <property type="match status" value="1"/>
</dbReference>
<dbReference type="GO" id="GO:0003676">
    <property type="term" value="F:nucleic acid binding"/>
    <property type="evidence" value="ECO:0007669"/>
    <property type="project" value="InterPro"/>
</dbReference>
<evidence type="ECO:0000256" key="8">
    <source>
        <dbReference type="PIRSR" id="PIRSR640255-1"/>
    </source>
</evidence>
<dbReference type="InterPro" id="IPR001604">
    <property type="entry name" value="Endo_G_ENPP1-like_dom"/>
</dbReference>
<comment type="caution">
    <text evidence="14">The sequence shown here is derived from an EMBL/GenBank/DDBJ whole genome shotgun (WGS) entry which is preliminary data.</text>
</comment>
<dbReference type="InterPro" id="IPR020821">
    <property type="entry name" value="ENPP1-3/EXOG-like_nuc-like"/>
</dbReference>
<dbReference type="OrthoDB" id="9811262at2"/>
<dbReference type="InterPro" id="IPR018524">
    <property type="entry name" value="DNA/RNA_endonuclease_AS"/>
</dbReference>
<feature type="domain" description="ENPP1-3/EXOG-like endonuclease/phosphodiesterase" evidence="12">
    <location>
        <begin position="42"/>
        <end position="239"/>
    </location>
</feature>
<dbReference type="PANTHER" id="PTHR13966:SF5">
    <property type="entry name" value="ENDONUCLEASE G, MITOCHONDRIAL"/>
    <property type="match status" value="1"/>
</dbReference>
<sequence length="257" mass="28080">MKSITLLLTLALASTAAQAVTSPNCLYGCPDGSPTSNFVVYRDIYTLSNNRTTKFADWVAYQVTRSTIDGPSRSRTWKADPELYATYTLEPADYTDANAVLGTDRGHQAPLASFSNTSSWADTNYLSNITPQSANLNQGPWVKLENAVRALVRAQGDTYVFTGPLYEYYWGTLPKADESHTIPSGYWKVVIRNTSPIKASAFIMEQDSPRSASHCGYETTIDEVERRAGINLLPQLSSSSQSSLEASYGGLRSALGC</sequence>
<keyword evidence="5 10" id="KW-0255">Endonuclease</keyword>
<dbReference type="GO" id="GO:0016787">
    <property type="term" value="F:hydrolase activity"/>
    <property type="evidence" value="ECO:0007669"/>
    <property type="project" value="UniProtKB-KW"/>
</dbReference>
<evidence type="ECO:0000256" key="10">
    <source>
        <dbReference type="RuleBase" id="RU366055"/>
    </source>
</evidence>
<evidence type="ECO:0000256" key="11">
    <source>
        <dbReference type="SAM" id="SignalP"/>
    </source>
</evidence>
<dbReference type="SUPFAM" id="SSF54060">
    <property type="entry name" value="His-Me finger endonucleases"/>
    <property type="match status" value="1"/>
</dbReference>
<evidence type="ECO:0000256" key="1">
    <source>
        <dbReference type="ARBA" id="ARBA00001946"/>
    </source>
</evidence>
<dbReference type="InterPro" id="IPR044929">
    <property type="entry name" value="DNA/RNA_non-sp_Endonuclease_sf"/>
</dbReference>
<evidence type="ECO:0000256" key="6">
    <source>
        <dbReference type="ARBA" id="ARBA00022801"/>
    </source>
</evidence>
<organism evidence="14 15">
    <name type="scientific">Gallaecimonas xiamenensis 3-C-1</name>
    <dbReference type="NCBI Taxonomy" id="745411"/>
    <lineage>
        <taxon>Bacteria</taxon>
        <taxon>Pseudomonadati</taxon>
        <taxon>Pseudomonadota</taxon>
        <taxon>Gammaproteobacteria</taxon>
        <taxon>Enterobacterales</taxon>
        <taxon>Gallaecimonadaceae</taxon>
        <taxon>Gallaecimonas</taxon>
    </lineage>
</organism>
<dbReference type="InterPro" id="IPR040255">
    <property type="entry name" value="Non-specific_endonuclease"/>
</dbReference>
<dbReference type="EC" id="3.1.30.-" evidence="10"/>
<evidence type="ECO:0000256" key="5">
    <source>
        <dbReference type="ARBA" id="ARBA00022759"/>
    </source>
</evidence>
<accession>K2J4P9</accession>
<evidence type="ECO:0000256" key="7">
    <source>
        <dbReference type="ARBA" id="ARBA00022842"/>
    </source>
</evidence>
<evidence type="ECO:0000259" key="12">
    <source>
        <dbReference type="SMART" id="SM00477"/>
    </source>
</evidence>
<dbReference type="GO" id="GO:0004519">
    <property type="term" value="F:endonuclease activity"/>
    <property type="evidence" value="ECO:0007669"/>
    <property type="project" value="UniProtKB-UniRule"/>
</dbReference>
<keyword evidence="3 10" id="KW-0540">Nuclease</keyword>
<dbReference type="SMART" id="SM00477">
    <property type="entry name" value="NUC"/>
    <property type="match status" value="1"/>
</dbReference>
<dbReference type="Proteomes" id="UP000006755">
    <property type="component" value="Unassembled WGS sequence"/>
</dbReference>
<dbReference type="EMBL" id="AMRI01000001">
    <property type="protein sequence ID" value="EKE78006.1"/>
    <property type="molecule type" value="Genomic_DNA"/>
</dbReference>
<comment type="similarity">
    <text evidence="2 10">Belongs to the DNA/RNA non-specific endonuclease family.</text>
</comment>
<dbReference type="PROSITE" id="PS01070">
    <property type="entry name" value="NUCLEASE_NON_SPEC"/>
    <property type="match status" value="1"/>
</dbReference>
<evidence type="ECO:0000256" key="2">
    <source>
        <dbReference type="ARBA" id="ARBA00010052"/>
    </source>
</evidence>
<evidence type="ECO:0000256" key="4">
    <source>
        <dbReference type="ARBA" id="ARBA00022723"/>
    </source>
</evidence>
<keyword evidence="11" id="KW-0732">Signal</keyword>
<feature type="chain" id="PRO_5003861723" description="Endonuclease" evidence="11">
    <location>
        <begin position="20"/>
        <end position="257"/>
    </location>
</feature>
<keyword evidence="6 10" id="KW-0378">Hydrolase</keyword>
<dbReference type="GO" id="GO:0046872">
    <property type="term" value="F:metal ion binding"/>
    <property type="evidence" value="ECO:0007669"/>
    <property type="project" value="UniProtKB-KW"/>
</dbReference>
<name>K2J4P9_9GAMM</name>
<dbReference type="STRING" id="745411.B3C1_01060"/>
<dbReference type="CDD" id="cd00091">
    <property type="entry name" value="NUC"/>
    <property type="match status" value="1"/>
</dbReference>
<reference evidence="14 15" key="1">
    <citation type="journal article" date="2012" name="J. Bacteriol.">
        <title>Genome Sequence of Gallaecimonas xiamenensis Type Strain 3-C-1.</title>
        <authorList>
            <person name="Lai Q."/>
            <person name="Wang L."/>
            <person name="Wang W."/>
            <person name="Shao Z."/>
        </authorList>
    </citation>
    <scope>NUCLEOTIDE SEQUENCE [LARGE SCALE GENOMIC DNA]</scope>
    <source>
        <strain evidence="14 15">3-C-1</strain>
    </source>
</reference>
<keyword evidence="7" id="KW-0460">Magnesium</keyword>
<proteinExistence type="inferred from homology"/>
<gene>
    <name evidence="14" type="ORF">B3C1_01060</name>
</gene>
<feature type="binding site" evidence="9">
    <location>
        <position position="137"/>
    </location>
    <ligand>
        <name>Mg(2+)</name>
        <dbReference type="ChEBI" id="CHEBI:18420"/>
        <note>catalytic</note>
    </ligand>
</feature>
<keyword evidence="15" id="KW-1185">Reference proteome</keyword>
<dbReference type="eggNOG" id="COG1864">
    <property type="taxonomic scope" value="Bacteria"/>
</dbReference>
<comment type="cofactor">
    <cofactor evidence="1 10">
        <name>Mg(2+)</name>
        <dbReference type="ChEBI" id="CHEBI:18420"/>
    </cofactor>
</comment>
<keyword evidence="4 9" id="KW-0479">Metal-binding</keyword>
<feature type="active site" description="Proton acceptor" evidence="8">
    <location>
        <position position="107"/>
    </location>
</feature>